<dbReference type="EMBL" id="MECQ01000003">
    <property type="protein sequence ID" value="ODV53738.1"/>
    <property type="molecule type" value="Genomic_DNA"/>
</dbReference>
<evidence type="ECO:0000256" key="1">
    <source>
        <dbReference type="SAM" id="Coils"/>
    </source>
</evidence>
<gene>
    <name evidence="2" type="ORF">BG258_20370</name>
</gene>
<dbReference type="RefSeq" id="WP_069483123.1">
    <property type="nucleotide sequence ID" value="NZ_KV766182.1"/>
</dbReference>
<protein>
    <submittedName>
        <fullName evidence="2">Uncharacterized protein</fullName>
    </submittedName>
</protein>
<proteinExistence type="predicted"/>
<dbReference type="Proteomes" id="UP000094784">
    <property type="component" value="Unassembled WGS sequence"/>
</dbReference>
<organism evidence="2 3">
    <name type="scientific">Lysinibacillus fusiformis</name>
    <dbReference type="NCBI Taxonomy" id="28031"/>
    <lineage>
        <taxon>Bacteria</taxon>
        <taxon>Bacillati</taxon>
        <taxon>Bacillota</taxon>
        <taxon>Bacilli</taxon>
        <taxon>Bacillales</taxon>
        <taxon>Bacillaceae</taxon>
        <taxon>Lysinibacillus</taxon>
    </lineage>
</organism>
<evidence type="ECO:0000313" key="3">
    <source>
        <dbReference type="Proteomes" id="UP000094784"/>
    </source>
</evidence>
<dbReference type="OrthoDB" id="9910808at2"/>
<sequence>MEKITLRAIIQERIGNHYIESILKDGDTNNINNYEKTIEREQNKFKKIIKAYGIEPSIFKESKQFLFPVQSKDLVVKILDFNLKKTPIHKLNKKELKRNGFNGRQQNEILRLRKIINKLIGYQFNNIQGQKIAMSITSELGINELKAEKIINEMLHSRVPIQQRFSAIFNEKKYPHLTIEQRVDIFNDLHIDLETYINSIEDKIKSLL</sequence>
<evidence type="ECO:0000313" key="2">
    <source>
        <dbReference type="EMBL" id="ODV53738.1"/>
    </source>
</evidence>
<dbReference type="AlphaFoldDB" id="A0A1E4QZX8"/>
<feature type="coiled-coil region" evidence="1">
    <location>
        <begin position="24"/>
        <end position="51"/>
    </location>
</feature>
<reference evidence="2 3" key="1">
    <citation type="submission" date="2016-09" db="EMBL/GenBank/DDBJ databases">
        <title>Draft genome sequence of the soil isolate, Lysinibacillus fusiformis M5, a potential hypoxanthine producer.</title>
        <authorList>
            <person name="Gallegos-Monterrosa R."/>
            <person name="Maroti G."/>
            <person name="Balint B."/>
            <person name="Kovacs A.T."/>
        </authorList>
    </citation>
    <scope>NUCLEOTIDE SEQUENCE [LARGE SCALE GENOMIC DNA]</scope>
    <source>
        <strain evidence="2 3">M5</strain>
    </source>
</reference>
<name>A0A1E4QZX8_9BACI</name>
<comment type="caution">
    <text evidence="2">The sequence shown here is derived from an EMBL/GenBank/DDBJ whole genome shotgun (WGS) entry which is preliminary data.</text>
</comment>
<keyword evidence="1" id="KW-0175">Coiled coil</keyword>
<accession>A0A1E4QZX8</accession>